<keyword evidence="4" id="KW-1185">Reference proteome</keyword>
<sequence>MKYLLAMHMNPEVWDGLSEQAKDEVMSGHGEFIRRIRESGEMISTQALGAPSESAVVRVKDGMPAITDGPFVESKEFLAGYYLVECASPERAYEVAAMIPDAKIDGLGIEVRPVVFFADAETESEFTGG</sequence>
<dbReference type="Gene3D" id="3.30.70.1060">
    <property type="entry name" value="Dimeric alpha+beta barrel"/>
    <property type="match status" value="1"/>
</dbReference>
<feature type="domain" description="YCII-related" evidence="2">
    <location>
        <begin position="1"/>
        <end position="115"/>
    </location>
</feature>
<accession>A0A229SKB6</accession>
<comment type="caution">
    <text evidence="3">The sequence shown here is derived from an EMBL/GenBank/DDBJ whole genome shotgun (WGS) entry which is preliminary data.</text>
</comment>
<dbReference type="InterPro" id="IPR005545">
    <property type="entry name" value="YCII"/>
</dbReference>
<dbReference type="SUPFAM" id="SSF54909">
    <property type="entry name" value="Dimeric alpha+beta barrel"/>
    <property type="match status" value="1"/>
</dbReference>
<comment type="similarity">
    <text evidence="1">Belongs to the YciI family.</text>
</comment>
<dbReference type="PANTHER" id="PTHR35174">
    <property type="entry name" value="BLL7171 PROTEIN-RELATED"/>
    <property type="match status" value="1"/>
</dbReference>
<evidence type="ECO:0000313" key="4">
    <source>
        <dbReference type="Proteomes" id="UP000215199"/>
    </source>
</evidence>
<dbReference type="InterPro" id="IPR011008">
    <property type="entry name" value="Dimeric_a/b-barrel"/>
</dbReference>
<protein>
    <recommendedName>
        <fullName evidence="2">YCII-related domain-containing protein</fullName>
    </recommendedName>
</protein>
<evidence type="ECO:0000259" key="2">
    <source>
        <dbReference type="Pfam" id="PF03795"/>
    </source>
</evidence>
<dbReference type="Proteomes" id="UP000215199">
    <property type="component" value="Unassembled WGS sequence"/>
</dbReference>
<organism evidence="3 4">
    <name type="scientific">Amycolatopsis vastitatis</name>
    <dbReference type="NCBI Taxonomy" id="1905142"/>
    <lineage>
        <taxon>Bacteria</taxon>
        <taxon>Bacillati</taxon>
        <taxon>Actinomycetota</taxon>
        <taxon>Actinomycetes</taxon>
        <taxon>Pseudonocardiales</taxon>
        <taxon>Pseudonocardiaceae</taxon>
        <taxon>Amycolatopsis</taxon>
    </lineage>
</organism>
<evidence type="ECO:0000256" key="1">
    <source>
        <dbReference type="ARBA" id="ARBA00007689"/>
    </source>
</evidence>
<gene>
    <name evidence="3" type="ORF">CF165_47935</name>
</gene>
<dbReference type="RefSeq" id="WP_093954267.1">
    <property type="nucleotide sequence ID" value="NZ_NMUL01000084.1"/>
</dbReference>
<dbReference type="OrthoDB" id="668782at2"/>
<proteinExistence type="inferred from homology"/>
<dbReference type="PANTHER" id="PTHR35174:SF3">
    <property type="entry name" value="BLL7171 PROTEIN"/>
    <property type="match status" value="1"/>
</dbReference>
<evidence type="ECO:0000313" key="3">
    <source>
        <dbReference type="EMBL" id="OXM59385.1"/>
    </source>
</evidence>
<reference evidence="4" key="1">
    <citation type="submission" date="2017-07" db="EMBL/GenBank/DDBJ databases">
        <title>Comparative genome mining reveals phylogenetic distribution patterns of secondary metabolites in Amycolatopsis.</title>
        <authorList>
            <person name="Adamek M."/>
            <person name="Alanjary M."/>
            <person name="Sales-Ortells H."/>
            <person name="Goodfellow M."/>
            <person name="Bull A.T."/>
            <person name="Kalinowski J."/>
            <person name="Ziemert N."/>
        </authorList>
    </citation>
    <scope>NUCLEOTIDE SEQUENCE [LARGE SCALE GENOMIC DNA]</scope>
    <source>
        <strain evidence="4">H5</strain>
    </source>
</reference>
<name>A0A229SKB6_9PSEU</name>
<dbReference type="EMBL" id="NMUL01000084">
    <property type="protein sequence ID" value="OXM59385.1"/>
    <property type="molecule type" value="Genomic_DNA"/>
</dbReference>
<dbReference type="AlphaFoldDB" id="A0A229SKB6"/>
<dbReference type="Pfam" id="PF03795">
    <property type="entry name" value="YCII"/>
    <property type="match status" value="1"/>
</dbReference>